<dbReference type="EMBL" id="CAFBMK010000288">
    <property type="protein sequence ID" value="CAB4945815.1"/>
    <property type="molecule type" value="Genomic_DNA"/>
</dbReference>
<feature type="region of interest" description="Disordered" evidence="1">
    <location>
        <begin position="21"/>
        <end position="56"/>
    </location>
</feature>
<gene>
    <name evidence="2" type="ORF">UFOPK3564_03213</name>
</gene>
<feature type="compositionally biased region" description="Basic and acidic residues" evidence="1">
    <location>
        <begin position="25"/>
        <end position="34"/>
    </location>
</feature>
<accession>A0A6J7JRB7</accession>
<protein>
    <submittedName>
        <fullName evidence="2">Unannotated protein</fullName>
    </submittedName>
</protein>
<sequence>MPIAQVRAALAGGWKCRSQPGETTFRQKVEDEVRKRKTGSSGRWGGGEGISSDSCVGPSGEELVIRYAEVEGGPIVDGFTLSLSRDRFRREEVVRGLLAKFGRPTRPLADGGGYWCVPGARCSGLLLSEAPIVQVVDASTAVIAEGARGSRARDADQAAVMAAADRQVPKRSNAAF</sequence>
<evidence type="ECO:0000313" key="2">
    <source>
        <dbReference type="EMBL" id="CAB4945815.1"/>
    </source>
</evidence>
<proteinExistence type="predicted"/>
<reference evidence="2" key="1">
    <citation type="submission" date="2020-05" db="EMBL/GenBank/DDBJ databases">
        <authorList>
            <person name="Chiriac C."/>
            <person name="Salcher M."/>
            <person name="Ghai R."/>
            <person name="Kavagutti S V."/>
        </authorList>
    </citation>
    <scope>NUCLEOTIDE SEQUENCE</scope>
</reference>
<evidence type="ECO:0000256" key="1">
    <source>
        <dbReference type="SAM" id="MobiDB-lite"/>
    </source>
</evidence>
<dbReference type="AlphaFoldDB" id="A0A6J7JRB7"/>
<name>A0A6J7JRB7_9ZZZZ</name>
<organism evidence="2">
    <name type="scientific">freshwater metagenome</name>
    <dbReference type="NCBI Taxonomy" id="449393"/>
    <lineage>
        <taxon>unclassified sequences</taxon>
        <taxon>metagenomes</taxon>
        <taxon>ecological metagenomes</taxon>
    </lineage>
</organism>